<dbReference type="RefSeq" id="WP_091230189.1">
    <property type="nucleotide sequence ID" value="NZ_FMKA01000002.1"/>
</dbReference>
<sequence>MSAGNLYKTEDVYYMIKTESYLHVPANIQEIAGEREEDNQYIIMCKINGNDMKMKLSRKEYLDNIGAGCKKISFEASQISFVAKNKSKAFKNGWYQADDLYTRVSLNDDYMAFTEQNCGLEVEDFLAELAKTTKVQESLKEDKEFGFYTYYSDCKAVPKVGITTMNSLMKLMNHFETTGSYKSMEDLVKDRGYKRMK</sequence>
<proteinExistence type="predicted"/>
<dbReference type="EMBL" id="FMKA01000002">
    <property type="protein sequence ID" value="SCP95660.1"/>
    <property type="molecule type" value="Genomic_DNA"/>
</dbReference>
<keyword evidence="2" id="KW-1185">Reference proteome</keyword>
<gene>
    <name evidence="1" type="ORF">SAMN05421730_100297</name>
</gene>
<reference evidence="1 2" key="1">
    <citation type="submission" date="2016-09" db="EMBL/GenBank/DDBJ databases">
        <authorList>
            <person name="Capua I."/>
            <person name="De Benedictis P."/>
            <person name="Joannis T."/>
            <person name="Lombin L.H."/>
            <person name="Cattoli G."/>
        </authorList>
    </citation>
    <scope>NUCLEOTIDE SEQUENCE [LARGE SCALE GENOMIC DNA]</scope>
    <source>
        <strain evidence="1 2">GluBS11</strain>
    </source>
</reference>
<dbReference type="AlphaFoldDB" id="A0A1D3TQ33"/>
<organism evidence="1 2">
    <name type="scientific">Anaerobium acetethylicum</name>
    <dbReference type="NCBI Taxonomy" id="1619234"/>
    <lineage>
        <taxon>Bacteria</taxon>
        <taxon>Bacillati</taxon>
        <taxon>Bacillota</taxon>
        <taxon>Clostridia</taxon>
        <taxon>Lachnospirales</taxon>
        <taxon>Lachnospiraceae</taxon>
        <taxon>Anaerobium</taxon>
    </lineage>
</organism>
<evidence type="ECO:0000313" key="2">
    <source>
        <dbReference type="Proteomes" id="UP000199315"/>
    </source>
</evidence>
<dbReference type="Proteomes" id="UP000199315">
    <property type="component" value="Unassembled WGS sequence"/>
</dbReference>
<evidence type="ECO:0000313" key="1">
    <source>
        <dbReference type="EMBL" id="SCP95660.1"/>
    </source>
</evidence>
<accession>A0A1D3TQ33</accession>
<protein>
    <submittedName>
        <fullName evidence="1">Uncharacterized protein</fullName>
    </submittedName>
</protein>
<name>A0A1D3TQ33_9FIRM</name>